<evidence type="ECO:0000313" key="2">
    <source>
        <dbReference type="EMBL" id="RZS92666.1"/>
    </source>
</evidence>
<proteinExistence type="predicted"/>
<feature type="transmembrane region" description="Helical" evidence="1">
    <location>
        <begin position="264"/>
        <end position="285"/>
    </location>
</feature>
<feature type="transmembrane region" description="Helical" evidence="1">
    <location>
        <begin position="410"/>
        <end position="430"/>
    </location>
</feature>
<feature type="transmembrane region" description="Helical" evidence="1">
    <location>
        <begin position="61"/>
        <end position="80"/>
    </location>
</feature>
<evidence type="ECO:0000256" key="1">
    <source>
        <dbReference type="SAM" id="Phobius"/>
    </source>
</evidence>
<feature type="transmembrane region" description="Helical" evidence="1">
    <location>
        <begin position="31"/>
        <end position="49"/>
    </location>
</feature>
<reference evidence="2 3" key="1">
    <citation type="submission" date="2019-02" db="EMBL/GenBank/DDBJ databases">
        <title>Genomic Encyclopedia of Type Strains, Phase IV (KMG-IV): sequencing the most valuable type-strain genomes for metagenomic binning, comparative biology and taxonomic classification.</title>
        <authorList>
            <person name="Goeker M."/>
        </authorList>
    </citation>
    <scope>NUCLEOTIDE SEQUENCE [LARGE SCALE GENOMIC DNA]</scope>
    <source>
        <strain evidence="2 3">DSM 29486</strain>
    </source>
</reference>
<keyword evidence="3" id="KW-1185">Reference proteome</keyword>
<protein>
    <submittedName>
        <fullName evidence="2">Oligosaccharide repeat unit polymerase</fullName>
    </submittedName>
</protein>
<dbReference type="OrthoDB" id="1924765at2"/>
<feature type="transmembrane region" description="Helical" evidence="1">
    <location>
        <begin position="217"/>
        <end position="234"/>
    </location>
</feature>
<feature type="transmembrane region" description="Helical" evidence="1">
    <location>
        <begin position="380"/>
        <end position="403"/>
    </location>
</feature>
<dbReference type="NCBIfam" id="TIGR04370">
    <property type="entry name" value="glyco_rpt_poly"/>
    <property type="match status" value="1"/>
</dbReference>
<feature type="transmembrane region" description="Helical" evidence="1">
    <location>
        <begin position="9"/>
        <end position="25"/>
    </location>
</feature>
<evidence type="ECO:0000313" key="3">
    <source>
        <dbReference type="Proteomes" id="UP000292927"/>
    </source>
</evidence>
<sequence length="461" mass="51602">MGIKLKQNAMLLFYIVLYLAAIIFSKTGQHLASGLLLFMAAVGLFLHYFLKTGQVVNMPGLLSLSWVGGQAVASLKLSSLQRDWSWTTWLCFFLFHVCFLAGYSWMEGRKIRTRKAGGGLCRIVKFLRPARDQEKQLRRLLAGIIAVTGISAAAFLLEAAVLGYIPVFVNMDKPHLYSEFHISGVHYFTVSCALVLPFTSLYLCLKGIRRTLQDKGLTALLAICNLAALAIPVLCISRQQLIMSFGVSAIVILKFHGRIPGKQLAAVGGGALAVLLCGYLALTYFRGFDASMLNEMAEMKDQNMPLLVTQPYIYIANNYENFDYMVEHLPGFTFGAKQLFPVWAFTGLKFVIPQYTQFPLYVTKDILTTLTVIYDAYYDFGVAGVAGFGLLLGVLSCWLNWLAGLKKNPVAFLLYGEVAIYLLLSFFTTWFSNPTIWFWIGSTVILYWAVGFERRRENAHE</sequence>
<name>A0A4Q7NYZ1_9FIRM</name>
<dbReference type="AlphaFoldDB" id="A0A4Q7NYZ1"/>
<comment type="caution">
    <text evidence="2">The sequence shown here is derived from an EMBL/GenBank/DDBJ whole genome shotgun (WGS) entry which is preliminary data.</text>
</comment>
<keyword evidence="1" id="KW-1133">Transmembrane helix</keyword>
<feature type="transmembrane region" description="Helical" evidence="1">
    <location>
        <begin position="140"/>
        <end position="165"/>
    </location>
</feature>
<keyword evidence="1" id="KW-0472">Membrane</keyword>
<feature type="transmembrane region" description="Helical" evidence="1">
    <location>
        <begin position="185"/>
        <end position="205"/>
    </location>
</feature>
<dbReference type="EMBL" id="SGXF01000008">
    <property type="protein sequence ID" value="RZS92666.1"/>
    <property type="molecule type" value="Genomic_DNA"/>
</dbReference>
<keyword evidence="1" id="KW-0812">Transmembrane</keyword>
<organism evidence="2 3">
    <name type="scientific">Cuneatibacter caecimuris</name>
    <dbReference type="NCBI Taxonomy" id="1796618"/>
    <lineage>
        <taxon>Bacteria</taxon>
        <taxon>Bacillati</taxon>
        <taxon>Bacillota</taxon>
        <taxon>Clostridia</taxon>
        <taxon>Lachnospirales</taxon>
        <taxon>Lachnospiraceae</taxon>
        <taxon>Cuneatibacter</taxon>
    </lineage>
</organism>
<gene>
    <name evidence="2" type="ORF">EV209_2961</name>
</gene>
<dbReference type="Proteomes" id="UP000292927">
    <property type="component" value="Unassembled WGS sequence"/>
</dbReference>
<accession>A0A4Q7NYZ1</accession>
<feature type="transmembrane region" description="Helical" evidence="1">
    <location>
        <begin position="240"/>
        <end position="257"/>
    </location>
</feature>
<dbReference type="RefSeq" id="WP_130436198.1">
    <property type="nucleotide sequence ID" value="NZ_SGXF01000008.1"/>
</dbReference>
<feature type="transmembrane region" description="Helical" evidence="1">
    <location>
        <begin position="436"/>
        <end position="452"/>
    </location>
</feature>
<feature type="transmembrane region" description="Helical" evidence="1">
    <location>
        <begin position="86"/>
        <end position="106"/>
    </location>
</feature>